<reference evidence="5" key="1">
    <citation type="submission" date="2021-01" db="EMBL/GenBank/DDBJ databases">
        <authorList>
            <person name="Corre E."/>
            <person name="Pelletier E."/>
            <person name="Niang G."/>
            <person name="Scheremetjew M."/>
            <person name="Finn R."/>
            <person name="Kale V."/>
            <person name="Holt S."/>
            <person name="Cochrane G."/>
            <person name="Meng A."/>
            <person name="Brown T."/>
            <person name="Cohen L."/>
        </authorList>
    </citation>
    <scope>NUCLEOTIDE SEQUENCE</scope>
    <source>
        <strain evidence="5">WS</strain>
    </source>
</reference>
<protein>
    <recommendedName>
        <fullName evidence="4">BLUF domain-containing protein</fullName>
    </recommendedName>
</protein>
<dbReference type="SMART" id="SM01034">
    <property type="entry name" value="BLUF"/>
    <property type="match status" value="1"/>
</dbReference>
<proteinExistence type="predicted"/>
<dbReference type="GO" id="GO:0009882">
    <property type="term" value="F:blue light photoreceptor activity"/>
    <property type="evidence" value="ECO:0007669"/>
    <property type="project" value="InterPro"/>
</dbReference>
<evidence type="ECO:0000256" key="3">
    <source>
        <dbReference type="SAM" id="MobiDB-lite"/>
    </source>
</evidence>
<feature type="compositionally biased region" description="Basic residues" evidence="3">
    <location>
        <begin position="156"/>
        <end position="165"/>
    </location>
</feature>
<name>A0A7S1KTT8_9EUKA</name>
<dbReference type="InterPro" id="IPR007024">
    <property type="entry name" value="BLUF_domain"/>
</dbReference>
<evidence type="ECO:0000259" key="4">
    <source>
        <dbReference type="PROSITE" id="PS50925"/>
    </source>
</evidence>
<evidence type="ECO:0000256" key="2">
    <source>
        <dbReference type="SAM" id="Coils"/>
    </source>
</evidence>
<dbReference type="SUPFAM" id="SSF55073">
    <property type="entry name" value="Nucleotide cyclase"/>
    <property type="match status" value="1"/>
</dbReference>
<feature type="domain" description="BLUF" evidence="4">
    <location>
        <begin position="459"/>
        <end position="552"/>
    </location>
</feature>
<feature type="compositionally biased region" description="Polar residues" evidence="3">
    <location>
        <begin position="118"/>
        <end position="155"/>
    </location>
</feature>
<gene>
    <name evidence="5" type="ORF">PCOS0759_LOCUS8564</name>
</gene>
<feature type="compositionally biased region" description="Basic residues" evidence="3">
    <location>
        <begin position="51"/>
        <end position="60"/>
    </location>
</feature>
<feature type="compositionally biased region" description="Polar residues" evidence="3">
    <location>
        <begin position="854"/>
        <end position="893"/>
    </location>
</feature>
<dbReference type="InterPro" id="IPR029787">
    <property type="entry name" value="Nucleotide_cyclase"/>
</dbReference>
<organism evidence="5">
    <name type="scientific">Percolomonas cosmopolitus</name>
    <dbReference type="NCBI Taxonomy" id="63605"/>
    <lineage>
        <taxon>Eukaryota</taxon>
        <taxon>Discoba</taxon>
        <taxon>Heterolobosea</taxon>
        <taxon>Tetramitia</taxon>
        <taxon>Eutetramitia</taxon>
        <taxon>Percolomonadidae</taxon>
        <taxon>Percolomonas</taxon>
    </lineage>
</organism>
<dbReference type="Gene3D" id="3.30.70.1230">
    <property type="entry name" value="Nucleotide cyclase"/>
    <property type="match status" value="1"/>
</dbReference>
<dbReference type="AlphaFoldDB" id="A0A7S1KTT8"/>
<dbReference type="GO" id="GO:0071949">
    <property type="term" value="F:FAD binding"/>
    <property type="evidence" value="ECO:0007669"/>
    <property type="project" value="InterPro"/>
</dbReference>
<keyword evidence="2" id="KW-0175">Coiled coil</keyword>
<feature type="compositionally biased region" description="Low complexity" evidence="3">
    <location>
        <begin position="7"/>
        <end position="24"/>
    </location>
</feature>
<dbReference type="EMBL" id="HBGD01010419">
    <property type="protein sequence ID" value="CAD9085310.1"/>
    <property type="molecule type" value="Transcribed_RNA"/>
</dbReference>
<keyword evidence="1" id="KW-0677">Repeat</keyword>
<dbReference type="Gene3D" id="3.30.70.100">
    <property type="match status" value="1"/>
</dbReference>
<dbReference type="PROSITE" id="PS50925">
    <property type="entry name" value="BLUF"/>
    <property type="match status" value="1"/>
</dbReference>
<feature type="region of interest" description="Disordered" evidence="3">
    <location>
        <begin position="841"/>
        <end position="893"/>
    </location>
</feature>
<feature type="region of interest" description="Disordered" evidence="3">
    <location>
        <begin position="98"/>
        <end position="172"/>
    </location>
</feature>
<feature type="compositionally biased region" description="Polar residues" evidence="3">
    <location>
        <begin position="41"/>
        <end position="50"/>
    </location>
</feature>
<accession>A0A7S1KTT8</accession>
<feature type="coiled-coil region" evidence="2">
    <location>
        <begin position="224"/>
        <end position="359"/>
    </location>
</feature>
<evidence type="ECO:0000313" key="5">
    <source>
        <dbReference type="EMBL" id="CAD9085310.1"/>
    </source>
</evidence>
<dbReference type="InterPro" id="IPR036046">
    <property type="entry name" value="Acylphosphatase-like_dom_sf"/>
</dbReference>
<sequence length="893" mass="100477">MTQQHLSPASAANPSSSPNAINSSYQYKNISLRKKRPLSDLSPNGIQNNRSPHKNKRRHSVNQNGGVPRSSPPHPNVLSRKANGALSMPAALWGSLRASPRHASPNTGGSGGSLSNNTADSAASVASRNITTPSKKYLPSISSAHQNESSPTLSQKSRHHIHPHLSPHLSLTHPHEKYELSPTSTYSNLASTSDISSRLASIEKGLARQLEAYIERERDLFHRLKVTNEDNKKIKRESDRLRERHHKLIEDLKDTKAKAVEMVKNVEEKFMSQSSQRREQEAKENITNLDAQREHLEEHVRTLTQEVHTRQRQVEEKEREMERMKIDRIEDLERQQEEINRKEAQINHMRREIENERLILKTKESLMIEQDEHYQHMLLDVERRERDVDQRVKDELKKETKIIKEQLQKEFDAKLQLLQDNASFVATPSTLTPGTSSLTSQRRGSVNRSGKFKLAASNIIRLVYISKGIMLEESDLRRLEEPCIERNTRHDISSILFHQDNDPTLIQVIEGPEASVNALYANLHNDARHFDVVCVRIESFVPERFCEGIPFRVSRIHSSMSFESRDILNRFYSYLLQQYAVVHRYAPPLILEPVRTGQTEILANVTTSDKVILYVEIMVAAPHGGTGSKLFDLEPEKPMRAINRVLRLCQNAVAKNGGTFVSFTPSLGMVSVFEENDTEKAADAALFLLSTLKEEFDNAQEEADDELAEVMNDESMRPFTSRNIAVTITKGSTCFGNVGSHDSMMFTAVGPAVALAQHLAHAMPEEYCLVFDSTVSKQLANPFFPKYSKIVTTSPVHTVQVVQKRGRTGTVKVHSLTNDLVKRPAPLQGANDRVFSKFLNTESLPRSTRKSPRSARSSGRLSMRGSTSGLSIDTNAIGNDSSNGGDMWSLSTP</sequence>
<feature type="region of interest" description="Disordered" evidence="3">
    <location>
        <begin position="1"/>
        <end position="81"/>
    </location>
</feature>
<dbReference type="SUPFAM" id="SSF54975">
    <property type="entry name" value="Acylphosphatase/BLUF domain-like"/>
    <property type="match status" value="1"/>
</dbReference>
<dbReference type="Pfam" id="PF04940">
    <property type="entry name" value="BLUF"/>
    <property type="match status" value="1"/>
</dbReference>
<evidence type="ECO:0000256" key="1">
    <source>
        <dbReference type="ARBA" id="ARBA00022737"/>
    </source>
</evidence>